<evidence type="ECO:0000313" key="2">
    <source>
        <dbReference type="EMBL" id="CAI6336593.1"/>
    </source>
</evidence>
<keyword evidence="3" id="KW-1185">Reference proteome</keyword>
<evidence type="ECO:0000313" key="3">
    <source>
        <dbReference type="Proteomes" id="UP001152607"/>
    </source>
</evidence>
<dbReference type="OrthoDB" id="5342924at2759"/>
<dbReference type="Proteomes" id="UP001152607">
    <property type="component" value="Unassembled WGS sequence"/>
</dbReference>
<reference evidence="2" key="1">
    <citation type="submission" date="2023-01" db="EMBL/GenBank/DDBJ databases">
        <authorList>
            <person name="Van Ghelder C."/>
            <person name="Rancurel C."/>
        </authorList>
    </citation>
    <scope>NUCLEOTIDE SEQUENCE</scope>
    <source>
        <strain evidence="2">CNCM I-4278</strain>
    </source>
</reference>
<sequence length="237" mass="26377">MTSSCELGILQSLPLRRESPLSTALTCSDIPVPASMSPTSSSPSETSSQRRILEFTDDTSQSRRNFRSCIYQFLRVLGLSAVYNLLAKKCNWPVSEKKKVVIRKDKLKATLQCVVHLVPLSAALALLVLNRSNYYISSELSGAPGQDTQKLAALLFAAKLHELFMLASLSTIAITHIQKELVFGAEYHSVLSSQQHNSKTLPFCSRQNYKRPFIMNGKRDERSGSLYPCSSFARLQD</sequence>
<protein>
    <submittedName>
        <fullName evidence="2">Uncharacterized protein</fullName>
    </submittedName>
</protein>
<accession>A0A9W4UHF1</accession>
<dbReference type="AlphaFoldDB" id="A0A9W4UHF1"/>
<evidence type="ECO:0000256" key="1">
    <source>
        <dbReference type="SAM" id="MobiDB-lite"/>
    </source>
</evidence>
<organism evidence="2 3">
    <name type="scientific">Periconia digitata</name>
    <dbReference type="NCBI Taxonomy" id="1303443"/>
    <lineage>
        <taxon>Eukaryota</taxon>
        <taxon>Fungi</taxon>
        <taxon>Dikarya</taxon>
        <taxon>Ascomycota</taxon>
        <taxon>Pezizomycotina</taxon>
        <taxon>Dothideomycetes</taxon>
        <taxon>Pleosporomycetidae</taxon>
        <taxon>Pleosporales</taxon>
        <taxon>Massarineae</taxon>
        <taxon>Periconiaceae</taxon>
        <taxon>Periconia</taxon>
    </lineage>
</organism>
<feature type="compositionally biased region" description="Low complexity" evidence="1">
    <location>
        <begin position="35"/>
        <end position="47"/>
    </location>
</feature>
<dbReference type="EMBL" id="CAOQHR010000006">
    <property type="protein sequence ID" value="CAI6336593.1"/>
    <property type="molecule type" value="Genomic_DNA"/>
</dbReference>
<proteinExistence type="predicted"/>
<gene>
    <name evidence="2" type="ORF">PDIGIT_LOCUS9696</name>
</gene>
<name>A0A9W4UHF1_9PLEO</name>
<comment type="caution">
    <text evidence="2">The sequence shown here is derived from an EMBL/GenBank/DDBJ whole genome shotgun (WGS) entry which is preliminary data.</text>
</comment>
<feature type="region of interest" description="Disordered" evidence="1">
    <location>
        <begin position="32"/>
        <end position="54"/>
    </location>
</feature>